<gene>
    <name evidence="2" type="ORF">A3A97_01885</name>
</gene>
<dbReference type="Proteomes" id="UP000176951">
    <property type="component" value="Unassembled WGS sequence"/>
</dbReference>
<feature type="transmembrane region" description="Helical" evidence="1">
    <location>
        <begin position="63"/>
        <end position="91"/>
    </location>
</feature>
<feature type="transmembrane region" description="Helical" evidence="1">
    <location>
        <begin position="516"/>
        <end position="538"/>
    </location>
</feature>
<sequence length="546" mass="60558">MLFLLKNQFILIGRLLKEPATAIVAVIFFMVLGLVFAAEFIGFHEGFKYLLRQEYFGNAITLYILEAFLLLAFILTLISSAILASGIFFYSPELKFIFTTPTPANHIFAWRLILLFLLSSWPLLLIALPGILALGITHKTSLGFYLLNFTALFLFLSFVCSIAALISFFVARISQIRASYLLSAGLSLVAVLGGWITARILVPQNISNIFNAVDLTKVQAPLDQVEKIFLPFPSHLIAKLAFASATNTQNVFLIFLIILIASLSLLAVTFVIAKKLYHPLFIKGQEGVFIARAVDATINDIKRWPFPLILKGKIGIIIEKDIRSIIRNKRDLANIGFFILLASVYLFLLAGLAQQANEGYKDKLAVLLALHFGGLGYFITTISLRFLFPLVGREGQSAWILASMPVSPQKILFAKFLFGTILLTVLMTTGLYVTLPFFNISSYVTINILILGVITSIFIAIFQISMGAISPELRKRDPERMSTTPMGLITTFISLIYIGLMAVLAMNANDISLNLYILELIGALTSGLIVLISIKLALKKLRYLDF</sequence>
<feature type="transmembrane region" description="Helical" evidence="1">
    <location>
        <begin position="20"/>
        <end position="43"/>
    </location>
</feature>
<name>A0A1G2PUD4_9BACT</name>
<dbReference type="AlphaFoldDB" id="A0A1G2PUD4"/>
<feature type="transmembrane region" description="Helical" evidence="1">
    <location>
        <begin position="412"/>
        <end position="434"/>
    </location>
</feature>
<comment type="caution">
    <text evidence="2">The sequence shown here is derived from an EMBL/GenBank/DDBJ whole genome shotgun (WGS) entry which is preliminary data.</text>
</comment>
<dbReference type="InterPro" id="IPR031599">
    <property type="entry name" value="ABC_tran_2"/>
</dbReference>
<evidence type="ECO:0000313" key="3">
    <source>
        <dbReference type="Proteomes" id="UP000176951"/>
    </source>
</evidence>
<dbReference type="Pfam" id="PF16949">
    <property type="entry name" value="ABC_tran_2"/>
    <property type="match status" value="1"/>
</dbReference>
<feature type="transmembrane region" description="Helical" evidence="1">
    <location>
        <begin position="112"/>
        <end position="136"/>
    </location>
</feature>
<proteinExistence type="predicted"/>
<keyword evidence="1" id="KW-0812">Transmembrane</keyword>
<accession>A0A1G2PUD4</accession>
<feature type="transmembrane region" description="Helical" evidence="1">
    <location>
        <begin position="365"/>
        <end position="391"/>
    </location>
</feature>
<evidence type="ECO:0000256" key="1">
    <source>
        <dbReference type="SAM" id="Phobius"/>
    </source>
</evidence>
<organism evidence="2 3">
    <name type="scientific">Candidatus Terrybacteria bacterium RIFCSPLOWO2_01_FULL_40_23</name>
    <dbReference type="NCBI Taxonomy" id="1802366"/>
    <lineage>
        <taxon>Bacteria</taxon>
        <taxon>Candidatus Terryibacteriota</taxon>
    </lineage>
</organism>
<feature type="transmembrane region" description="Helical" evidence="1">
    <location>
        <begin position="251"/>
        <end position="273"/>
    </location>
</feature>
<feature type="transmembrane region" description="Helical" evidence="1">
    <location>
        <begin position="142"/>
        <end position="171"/>
    </location>
</feature>
<evidence type="ECO:0000313" key="2">
    <source>
        <dbReference type="EMBL" id="OHA51927.1"/>
    </source>
</evidence>
<feature type="transmembrane region" description="Helical" evidence="1">
    <location>
        <begin position="332"/>
        <end position="353"/>
    </location>
</feature>
<feature type="transmembrane region" description="Helical" evidence="1">
    <location>
        <begin position="440"/>
        <end position="462"/>
    </location>
</feature>
<dbReference type="EMBL" id="MHSW01000016">
    <property type="protein sequence ID" value="OHA51927.1"/>
    <property type="molecule type" value="Genomic_DNA"/>
</dbReference>
<feature type="transmembrane region" description="Helical" evidence="1">
    <location>
        <begin position="178"/>
        <end position="198"/>
    </location>
</feature>
<keyword evidence="1" id="KW-1133">Transmembrane helix</keyword>
<reference evidence="2 3" key="1">
    <citation type="journal article" date="2016" name="Nat. Commun.">
        <title>Thousands of microbial genomes shed light on interconnected biogeochemical processes in an aquifer system.</title>
        <authorList>
            <person name="Anantharaman K."/>
            <person name="Brown C.T."/>
            <person name="Hug L.A."/>
            <person name="Sharon I."/>
            <person name="Castelle C.J."/>
            <person name="Probst A.J."/>
            <person name="Thomas B.C."/>
            <person name="Singh A."/>
            <person name="Wilkins M.J."/>
            <person name="Karaoz U."/>
            <person name="Brodie E.L."/>
            <person name="Williams K.H."/>
            <person name="Hubbard S.S."/>
            <person name="Banfield J.F."/>
        </authorList>
    </citation>
    <scope>NUCLEOTIDE SEQUENCE [LARGE SCALE GENOMIC DNA]</scope>
</reference>
<keyword evidence="1" id="KW-0472">Membrane</keyword>
<feature type="transmembrane region" description="Helical" evidence="1">
    <location>
        <begin position="483"/>
        <end position="504"/>
    </location>
</feature>
<protein>
    <submittedName>
        <fullName evidence="2">Uncharacterized protein</fullName>
    </submittedName>
</protein>